<dbReference type="Gene3D" id="3.40.190.290">
    <property type="match status" value="1"/>
</dbReference>
<keyword evidence="5" id="KW-0804">Transcription</keyword>
<dbReference type="GO" id="GO:0003677">
    <property type="term" value="F:DNA binding"/>
    <property type="evidence" value="ECO:0007669"/>
    <property type="project" value="UniProtKB-KW"/>
</dbReference>
<dbReference type="EMBL" id="PIQN01000003">
    <property type="protein sequence ID" value="PKA44990.1"/>
    <property type="molecule type" value="Genomic_DNA"/>
</dbReference>
<dbReference type="SUPFAM" id="SSF53850">
    <property type="entry name" value="Periplasmic binding protein-like II"/>
    <property type="match status" value="1"/>
</dbReference>
<organism evidence="10 12">
    <name type="scientific">Rhizobium sullae</name>
    <name type="common">Rhizobium hedysari</name>
    <dbReference type="NCBI Taxonomy" id="50338"/>
    <lineage>
        <taxon>Bacteria</taxon>
        <taxon>Pseudomonadati</taxon>
        <taxon>Pseudomonadota</taxon>
        <taxon>Alphaproteobacteria</taxon>
        <taxon>Hyphomicrobiales</taxon>
        <taxon>Rhizobiaceae</taxon>
        <taxon>Rhizobium/Agrobacterium group</taxon>
        <taxon>Rhizobium</taxon>
    </lineage>
</organism>
<evidence type="ECO:0000256" key="5">
    <source>
        <dbReference type="ARBA" id="ARBA00023163"/>
    </source>
</evidence>
<evidence type="ECO:0000313" key="11">
    <source>
        <dbReference type="EMBL" id="UWU17503.1"/>
    </source>
</evidence>
<evidence type="ECO:0000256" key="7">
    <source>
        <dbReference type="ARBA" id="ARBA00067332"/>
    </source>
</evidence>
<dbReference type="GO" id="GO:0003700">
    <property type="term" value="F:DNA-binding transcription factor activity"/>
    <property type="evidence" value="ECO:0007669"/>
    <property type="project" value="InterPro"/>
</dbReference>
<dbReference type="NCBIfam" id="NF008410">
    <property type="entry name" value="PRK11233.1"/>
    <property type="match status" value="1"/>
</dbReference>
<geneLocation type="plasmid" evidence="11 13">
    <name>pWSM1592_1</name>
</geneLocation>
<keyword evidence="2" id="KW-0805">Transcription regulation</keyword>
<dbReference type="InterPro" id="IPR005119">
    <property type="entry name" value="LysR_subst-bd"/>
</dbReference>
<accession>A0A2N0DFY9</accession>
<dbReference type="GO" id="GO:2000142">
    <property type="term" value="P:regulation of DNA-templated transcription initiation"/>
    <property type="evidence" value="ECO:0007669"/>
    <property type="project" value="TreeGrafter"/>
</dbReference>
<evidence type="ECO:0000256" key="6">
    <source>
        <dbReference type="ARBA" id="ARBA00054626"/>
    </source>
</evidence>
<evidence type="ECO:0000313" key="10">
    <source>
        <dbReference type="EMBL" id="PKA44990.1"/>
    </source>
</evidence>
<evidence type="ECO:0000256" key="8">
    <source>
        <dbReference type="ARBA" id="ARBA00083243"/>
    </source>
</evidence>
<sequence>MRVCKHASRADQNGTPILMDIRRLKSFIVIVDSGSITRAADLLHIAQPALSQQLAALEEHFGHKLLIRSQQGVSMTDAGQAVYRHAQIILRQMEQAQADASAAGNSLAGRVSVGLVPFSSAATLSVDLLAETRKRHPGILLHLTESVGQTYSQMIMNGRLEMALLHGTGPIKGVRFEPILSEEFFLVAHRDFAIEADVKPVPVNALDGIPLLLPPTYNFVRRAVDTAFTRTRTNLKVVAEVEIVRTLARAVGSGLGATIMPKAIADRIVLESSEPLIRRLVSPRIEETLSLCVSDQNPLSEPALAVRDILLELTARLKS</sequence>
<reference evidence="11" key="3">
    <citation type="submission" date="2022-09" db="EMBL/GenBank/DDBJ databases">
        <title>Australian commercial rhizobial inoculants.</title>
        <authorList>
            <person name="Kohlmeier M.G."/>
            <person name="O'Hara G.W."/>
            <person name="Colombi E."/>
            <person name="Ramsay J.P."/>
            <person name="Terpolilli J."/>
        </authorList>
    </citation>
    <scope>NUCLEOTIDE SEQUENCE</scope>
    <source>
        <strain evidence="11">WSM1592</strain>
        <plasmid evidence="11">pWSM1592_1</plasmid>
    </source>
</reference>
<keyword evidence="3" id="KW-0238">DNA-binding</keyword>
<dbReference type="Pfam" id="PF03466">
    <property type="entry name" value="LysR_substrate"/>
    <property type="match status" value="1"/>
</dbReference>
<dbReference type="AlphaFoldDB" id="A0A2N0DFY9"/>
<evidence type="ECO:0000313" key="12">
    <source>
        <dbReference type="Proteomes" id="UP000232164"/>
    </source>
</evidence>
<evidence type="ECO:0000256" key="2">
    <source>
        <dbReference type="ARBA" id="ARBA00023015"/>
    </source>
</evidence>
<dbReference type="Proteomes" id="UP001060123">
    <property type="component" value="Plasmid pWSM1592_1"/>
</dbReference>
<dbReference type="CDD" id="cd08433">
    <property type="entry name" value="PBP2_Nac"/>
    <property type="match status" value="1"/>
</dbReference>
<keyword evidence="11" id="KW-0614">Plasmid</keyword>
<dbReference type="FunFam" id="1.10.10.10:FF:000001">
    <property type="entry name" value="LysR family transcriptional regulator"/>
    <property type="match status" value="1"/>
</dbReference>
<gene>
    <name evidence="11" type="primary">nac</name>
    <name evidence="10" type="ORF">CWR43_04035</name>
    <name evidence="11" type="ORF">N2599_32710</name>
</gene>
<dbReference type="Proteomes" id="UP000232164">
    <property type="component" value="Unassembled WGS sequence"/>
</dbReference>
<proteinExistence type="inferred from homology"/>
<dbReference type="InterPro" id="IPR000847">
    <property type="entry name" value="LysR_HTH_N"/>
</dbReference>
<name>A0A2N0DFY9_RHISU</name>
<dbReference type="STRING" id="1041146.GCA_000427985_05512"/>
<dbReference type="Pfam" id="PF00126">
    <property type="entry name" value="HTH_1"/>
    <property type="match status" value="1"/>
</dbReference>
<evidence type="ECO:0000256" key="4">
    <source>
        <dbReference type="ARBA" id="ARBA00023159"/>
    </source>
</evidence>
<comment type="similarity">
    <text evidence="1">Belongs to the LysR transcriptional regulatory family.</text>
</comment>
<evidence type="ECO:0000256" key="3">
    <source>
        <dbReference type="ARBA" id="ARBA00023125"/>
    </source>
</evidence>
<keyword evidence="4" id="KW-0010">Activator</keyword>
<keyword evidence="13" id="KW-1185">Reference proteome</keyword>
<reference evidence="10 12" key="2">
    <citation type="submission" date="2017-12" db="EMBL/GenBank/DDBJ databases">
        <title>Genome sequence of Rhizobium sullae HCNT1 isolated from Sulla coronaria nodules and featuring peculiar denitrification phenotypes.</title>
        <authorList>
            <person name="De Diego-Diaz B."/>
            <person name="Treu L."/>
            <person name="Campanaro S."/>
            <person name="Da Silva Duarte V."/>
            <person name="Basaglia M."/>
            <person name="Favaro L."/>
            <person name="Casella S."/>
            <person name="Squartini A."/>
        </authorList>
    </citation>
    <scope>NUCLEOTIDE SEQUENCE [LARGE SCALE GENOMIC DNA]</scope>
    <source>
        <strain evidence="10 12">HCNT1</strain>
    </source>
</reference>
<dbReference type="PROSITE" id="PS50931">
    <property type="entry name" value="HTH_LYSR"/>
    <property type="match status" value="1"/>
</dbReference>
<comment type="function">
    <text evidence="6">Transcriptional regulator of the ttuABCDE tartrate utilization operon.</text>
</comment>
<dbReference type="PANTHER" id="PTHR30293">
    <property type="entry name" value="TRANSCRIPTIONAL REGULATORY PROTEIN NAC-RELATED"/>
    <property type="match status" value="1"/>
</dbReference>
<dbReference type="Gene3D" id="1.10.10.10">
    <property type="entry name" value="Winged helix-like DNA-binding domain superfamily/Winged helix DNA-binding domain"/>
    <property type="match status" value="1"/>
</dbReference>
<evidence type="ECO:0000256" key="1">
    <source>
        <dbReference type="ARBA" id="ARBA00009437"/>
    </source>
</evidence>
<dbReference type="PRINTS" id="PR00039">
    <property type="entry name" value="HTHLYSR"/>
</dbReference>
<evidence type="ECO:0000259" key="9">
    <source>
        <dbReference type="PROSITE" id="PS50931"/>
    </source>
</evidence>
<dbReference type="InterPro" id="IPR036388">
    <property type="entry name" value="WH-like_DNA-bd_sf"/>
</dbReference>
<dbReference type="RefSeq" id="WP_027513492.1">
    <property type="nucleotide sequence ID" value="NZ_CP104144.1"/>
</dbReference>
<feature type="domain" description="HTH lysR-type" evidence="9">
    <location>
        <begin position="19"/>
        <end position="76"/>
    </location>
</feature>
<evidence type="ECO:0000313" key="13">
    <source>
        <dbReference type="Proteomes" id="UP001060123"/>
    </source>
</evidence>
<reference evidence="10 12" key="1">
    <citation type="submission" date="2017-11" db="EMBL/GenBank/DDBJ databases">
        <authorList>
            <person name="Han C.G."/>
        </authorList>
    </citation>
    <scope>NUCLEOTIDE SEQUENCE [LARGE SCALE GENOMIC DNA]</scope>
    <source>
        <strain evidence="10 12">HCNT1</strain>
    </source>
</reference>
<protein>
    <recommendedName>
        <fullName evidence="7">HTH-type transcriptional regulator TtuA</fullName>
    </recommendedName>
    <alternativeName>
        <fullName evidence="8">Tartrate utilization transcriptional regulator</fullName>
    </alternativeName>
</protein>
<dbReference type="EMBL" id="CP104144">
    <property type="protein sequence ID" value="UWU17503.1"/>
    <property type="molecule type" value="Genomic_DNA"/>
</dbReference>
<dbReference type="SUPFAM" id="SSF46785">
    <property type="entry name" value="Winged helix' DNA-binding domain"/>
    <property type="match status" value="1"/>
</dbReference>
<dbReference type="PANTHER" id="PTHR30293:SF0">
    <property type="entry name" value="NITROGEN ASSIMILATION REGULATORY PROTEIN NAC"/>
    <property type="match status" value="1"/>
</dbReference>
<dbReference type="InterPro" id="IPR036390">
    <property type="entry name" value="WH_DNA-bd_sf"/>
</dbReference>